<dbReference type="Gene3D" id="3.40.50.720">
    <property type="entry name" value="NAD(P)-binding Rossmann-like Domain"/>
    <property type="match status" value="1"/>
</dbReference>
<dbReference type="InterPro" id="IPR036291">
    <property type="entry name" value="NAD(P)-bd_dom_sf"/>
</dbReference>
<evidence type="ECO:0000259" key="2">
    <source>
        <dbReference type="Pfam" id="PF22725"/>
    </source>
</evidence>
<dbReference type="Pfam" id="PF22725">
    <property type="entry name" value="GFO_IDH_MocA_C3"/>
    <property type="match status" value="1"/>
</dbReference>
<dbReference type="GO" id="GO:0000166">
    <property type="term" value="F:nucleotide binding"/>
    <property type="evidence" value="ECO:0007669"/>
    <property type="project" value="InterPro"/>
</dbReference>
<dbReference type="InterPro" id="IPR000683">
    <property type="entry name" value="Gfo/Idh/MocA-like_OxRdtase_N"/>
</dbReference>
<dbReference type="EMBL" id="CP120682">
    <property type="protein sequence ID" value="WKN35402.1"/>
    <property type="molecule type" value="Genomic_DNA"/>
</dbReference>
<dbReference type="Gene3D" id="3.30.360.10">
    <property type="entry name" value="Dihydrodipicolinate Reductase, domain 2"/>
    <property type="match status" value="1"/>
</dbReference>
<reference evidence="3" key="2">
    <citation type="journal article" date="2024" name="Antonie Van Leeuwenhoek">
        <title>Roseihalotalea indica gen. nov., sp. nov., a halophilic Bacteroidetes from mesopelagic Southwest Indian Ocean with higher carbohydrate metabolic potential.</title>
        <authorList>
            <person name="Chen B."/>
            <person name="Zhang M."/>
            <person name="Lin D."/>
            <person name="Ye J."/>
            <person name="Tang K."/>
        </authorList>
    </citation>
    <scope>NUCLEOTIDE SEQUENCE</scope>
    <source>
        <strain evidence="3">TK19036</strain>
    </source>
</reference>
<evidence type="ECO:0000259" key="1">
    <source>
        <dbReference type="Pfam" id="PF01408"/>
    </source>
</evidence>
<dbReference type="PROSITE" id="PS51318">
    <property type="entry name" value="TAT"/>
    <property type="match status" value="1"/>
</dbReference>
<dbReference type="InterPro" id="IPR006311">
    <property type="entry name" value="TAT_signal"/>
</dbReference>
<accession>A0AA49GJK3</accession>
<proteinExistence type="predicted"/>
<dbReference type="PANTHER" id="PTHR43818:SF12">
    <property type="entry name" value="NADH-DEPENDENT DEHYDROGENASE-RELATED"/>
    <property type="match status" value="1"/>
</dbReference>
<feature type="domain" description="GFO/IDH/MocA-like oxidoreductase" evidence="2">
    <location>
        <begin position="172"/>
        <end position="302"/>
    </location>
</feature>
<dbReference type="InterPro" id="IPR050463">
    <property type="entry name" value="Gfo/Idh/MocA_oxidrdct_glycsds"/>
</dbReference>
<sequence length="404" mass="45291">MTDYQQSRRKFIITGAAAASGAAFGYHSLSAMEMPVFTKDDPVRVGLIGSGRRGTGLAHVLKTLPGLELVACCDVLPEHLQNGLKVAPEAKGYKDYRKLLEDKNIDAVIIASPLYLHYQMAMDALSAGKDIYLEKTMTYDISQALEFAKKVTDSDRVVQIGHQYRYYDIYYQVKNIISKGWAGDIMHYECQYHSNHDWRRPVSDPKLEKQINWRMYREYSGGLMAELCAHQIDIVNWMTDSHPLKVTGFGGIDYWQDGRETYDNVRTIFEYPGGVKSSVSSILSNAYKGYSIRVLGTKATIEILRNQAFMYAEPQEVERGVVDGVSGATIQAWTQGEAVPIEFEAPEGGDPTSSALLSFAECVKNRKQPVCNVETGLNAAISVHLGNKSMREEKVQHWKPEYSV</sequence>
<reference evidence="3" key="1">
    <citation type="journal article" date="2023" name="Comput. Struct. Biotechnol. J.">
        <title>Discovery of a novel marine Bacteroidetes with a rich repertoire of carbohydrate-active enzymes.</title>
        <authorList>
            <person name="Chen B."/>
            <person name="Liu G."/>
            <person name="Chen Q."/>
            <person name="Wang H."/>
            <person name="Liu L."/>
            <person name="Tang K."/>
        </authorList>
    </citation>
    <scope>NUCLEOTIDE SEQUENCE</scope>
    <source>
        <strain evidence="3">TK19036</strain>
    </source>
</reference>
<dbReference type="AlphaFoldDB" id="A0AA49GJK3"/>
<gene>
    <name evidence="3" type="ORF">K4G66_23795</name>
</gene>
<dbReference type="SUPFAM" id="SSF55347">
    <property type="entry name" value="Glyceraldehyde-3-phosphate dehydrogenase-like, C-terminal domain"/>
    <property type="match status" value="1"/>
</dbReference>
<dbReference type="SUPFAM" id="SSF51735">
    <property type="entry name" value="NAD(P)-binding Rossmann-fold domains"/>
    <property type="match status" value="1"/>
</dbReference>
<dbReference type="InterPro" id="IPR055170">
    <property type="entry name" value="GFO_IDH_MocA-like_dom"/>
</dbReference>
<dbReference type="PANTHER" id="PTHR43818">
    <property type="entry name" value="BCDNA.GH03377"/>
    <property type="match status" value="1"/>
</dbReference>
<feature type="domain" description="Gfo/Idh/MocA-like oxidoreductase N-terminal" evidence="1">
    <location>
        <begin position="43"/>
        <end position="162"/>
    </location>
</feature>
<organism evidence="3">
    <name type="scientific">Roseihalotalea indica</name>
    <dbReference type="NCBI Taxonomy" id="2867963"/>
    <lineage>
        <taxon>Bacteria</taxon>
        <taxon>Pseudomonadati</taxon>
        <taxon>Bacteroidota</taxon>
        <taxon>Cytophagia</taxon>
        <taxon>Cytophagales</taxon>
        <taxon>Catalimonadaceae</taxon>
        <taxon>Roseihalotalea</taxon>
    </lineage>
</organism>
<dbReference type="Pfam" id="PF01408">
    <property type="entry name" value="GFO_IDH_MocA"/>
    <property type="match status" value="1"/>
</dbReference>
<evidence type="ECO:0000313" key="3">
    <source>
        <dbReference type="EMBL" id="WKN35402.1"/>
    </source>
</evidence>
<name>A0AA49GJK3_9BACT</name>
<protein>
    <submittedName>
        <fullName evidence="3">Gfo/Idh/MocA family oxidoreductase</fullName>
    </submittedName>
</protein>